<organism evidence="3 4">
    <name type="scientific">Priestia flexa</name>
    <dbReference type="NCBI Taxonomy" id="86664"/>
    <lineage>
        <taxon>Bacteria</taxon>
        <taxon>Bacillati</taxon>
        <taxon>Bacillota</taxon>
        <taxon>Bacilli</taxon>
        <taxon>Bacillales</taxon>
        <taxon>Bacillaceae</taxon>
        <taxon>Priestia</taxon>
    </lineage>
</organism>
<dbReference type="EMBL" id="JAWUZT010000089">
    <property type="protein sequence ID" value="MDW8518276.1"/>
    <property type="molecule type" value="Genomic_DNA"/>
</dbReference>
<evidence type="ECO:0008006" key="5">
    <source>
        <dbReference type="Google" id="ProtNLM"/>
    </source>
</evidence>
<evidence type="ECO:0000313" key="4">
    <source>
        <dbReference type="Proteomes" id="UP001284771"/>
    </source>
</evidence>
<sequence length="397" mass="47293">MKEKEKQFSFSTDIEKTYIQKAASLVGQKVITFEDITARHEELRKMSDRHDPIERHLHAQQQQFLNVSNYYDLVRDLEREIQQNEEKVEELKKSLNPFKLKENNMMKRRHLDKISDLESNKESYESSIQKHKETLRFSTKEEFYERYQEFSQKKENRLNQITYEKKQIQVETRVLLQAEEAIKQAKIREISSHYPDLKTAGKYLTYSNALRLEQYHDTAQQNQFRLSNIKQNLNANQKKLDEFKKHQKMVHIEKEHVSTMSKEVEKLSSVENKLDELDRNQGEKAKRLVSKKARQDYEELQSEAKYGRKNLKELGYKGQQDLQQQQSRMNTMEKTVVPWLEKEIKTHESNINALNTVFNAIQQTTRSQEQAQQRHQLGSMRSININRAKNKGPDLSR</sequence>
<feature type="coiled-coil region" evidence="1">
    <location>
        <begin position="67"/>
        <end position="134"/>
    </location>
</feature>
<accession>A0ABU4JB86</accession>
<comment type="caution">
    <text evidence="3">The sequence shown here is derived from an EMBL/GenBank/DDBJ whole genome shotgun (WGS) entry which is preliminary data.</text>
</comment>
<dbReference type="Proteomes" id="UP001284771">
    <property type="component" value="Unassembled WGS sequence"/>
</dbReference>
<dbReference type="RefSeq" id="WP_204271206.1">
    <property type="nucleotide sequence ID" value="NZ_CP120590.2"/>
</dbReference>
<evidence type="ECO:0000313" key="3">
    <source>
        <dbReference type="EMBL" id="MDW8518276.1"/>
    </source>
</evidence>
<reference evidence="4" key="1">
    <citation type="submission" date="2023-07" db="EMBL/GenBank/DDBJ databases">
        <title>Draft genomic sequences of Priestia flexa CCM isolated from the soil of an abandoned mine contaminated by free cyanide in the high Andean zone of Tacna, Peru.</title>
        <authorList>
            <person name="Caceda Quiroz C.J."/>
            <person name="Maraza Chooque G.J."/>
            <person name="Fora Quispe G.L."/>
            <person name="Carpio Mamani M."/>
        </authorList>
    </citation>
    <scope>NUCLEOTIDE SEQUENCE [LARGE SCALE GENOMIC DNA]</scope>
    <source>
        <strain evidence="4">CCM</strain>
    </source>
</reference>
<feature type="compositionally biased region" description="Polar residues" evidence="2">
    <location>
        <begin position="375"/>
        <end position="387"/>
    </location>
</feature>
<proteinExistence type="predicted"/>
<gene>
    <name evidence="3" type="ORF">RIB56_19385</name>
</gene>
<evidence type="ECO:0000256" key="1">
    <source>
        <dbReference type="SAM" id="Coils"/>
    </source>
</evidence>
<keyword evidence="1" id="KW-0175">Coiled coil</keyword>
<protein>
    <recommendedName>
        <fullName evidence="5">Mobilization protein</fullName>
    </recommendedName>
</protein>
<name>A0ABU4JB86_9BACI</name>
<evidence type="ECO:0000256" key="2">
    <source>
        <dbReference type="SAM" id="MobiDB-lite"/>
    </source>
</evidence>
<feature type="region of interest" description="Disordered" evidence="2">
    <location>
        <begin position="374"/>
        <end position="397"/>
    </location>
</feature>
<feature type="coiled-coil region" evidence="1">
    <location>
        <begin position="226"/>
        <end position="280"/>
    </location>
</feature>
<keyword evidence="4" id="KW-1185">Reference proteome</keyword>